<dbReference type="Pfam" id="PF13855">
    <property type="entry name" value="LRR_8"/>
    <property type="match status" value="7"/>
</dbReference>
<dbReference type="GO" id="GO:0002224">
    <property type="term" value="P:toll-like receptor signaling pathway"/>
    <property type="evidence" value="ECO:0007669"/>
    <property type="project" value="InterPro"/>
</dbReference>
<evidence type="ECO:0000256" key="6">
    <source>
        <dbReference type="ARBA" id="ARBA00022737"/>
    </source>
</evidence>
<keyword evidence="7 11" id="KW-1133">Transmembrane helix</keyword>
<dbReference type="SMART" id="SM00369">
    <property type="entry name" value="LRR_TYP"/>
    <property type="match status" value="16"/>
</dbReference>
<dbReference type="InterPro" id="IPR035897">
    <property type="entry name" value="Toll_tir_struct_dom_sf"/>
</dbReference>
<dbReference type="SUPFAM" id="SSF52047">
    <property type="entry name" value="RNI-like"/>
    <property type="match status" value="1"/>
</dbReference>
<dbReference type="Pfam" id="PF01582">
    <property type="entry name" value="TIR"/>
    <property type="match status" value="1"/>
</dbReference>
<dbReference type="AlphaFoldDB" id="K7Q762"/>
<keyword evidence="8 11" id="KW-0472">Membrane</keyword>
<evidence type="ECO:0000256" key="9">
    <source>
        <dbReference type="ARBA" id="ARBA00023170"/>
    </source>
</evidence>
<feature type="domain" description="TIR" evidence="13">
    <location>
        <begin position="726"/>
        <end position="873"/>
    </location>
</feature>
<comment type="similarity">
    <text evidence="2">Belongs to the Toll-like receptor family.</text>
</comment>
<evidence type="ECO:0000256" key="1">
    <source>
        <dbReference type="ARBA" id="ARBA00004479"/>
    </source>
</evidence>
<dbReference type="PANTHER" id="PTHR24365">
    <property type="entry name" value="TOLL-LIKE RECEPTOR"/>
    <property type="match status" value="1"/>
</dbReference>
<reference evidence="14" key="1">
    <citation type="submission" date="2012-01" db="EMBL/GenBank/DDBJ databases">
        <authorList>
            <person name="Harkins D.M."/>
            <person name="Madupu R."/>
            <person name="Durkin A.S."/>
            <person name="Torralba M."/>
            <person name="Methe B."/>
            <person name="Sutton G.G."/>
            <person name="Nelson K.E."/>
        </authorList>
    </citation>
    <scope>NUCLEOTIDE SEQUENCE</scope>
</reference>
<dbReference type="Gene3D" id="3.40.50.10140">
    <property type="entry name" value="Toll/interleukin-1 receptor homology (TIR) domain"/>
    <property type="match status" value="1"/>
</dbReference>
<keyword evidence="9 14" id="KW-0675">Receptor</keyword>
<dbReference type="SMART" id="SM00365">
    <property type="entry name" value="LRR_SD22"/>
    <property type="match status" value="8"/>
</dbReference>
<evidence type="ECO:0000256" key="12">
    <source>
        <dbReference type="SAM" id="SignalP"/>
    </source>
</evidence>
<dbReference type="GO" id="GO:0004888">
    <property type="term" value="F:transmembrane signaling receptor activity"/>
    <property type="evidence" value="ECO:0007669"/>
    <property type="project" value="InterPro"/>
</dbReference>
<dbReference type="PANTHER" id="PTHR24365:SF530">
    <property type="entry name" value="MSTPROX-RELATED"/>
    <property type="match status" value="1"/>
</dbReference>
<keyword evidence="6" id="KW-0677">Repeat</keyword>
<dbReference type="SUPFAM" id="SSF52058">
    <property type="entry name" value="L domain-like"/>
    <property type="match status" value="1"/>
</dbReference>
<evidence type="ECO:0000256" key="3">
    <source>
        <dbReference type="ARBA" id="ARBA00022614"/>
    </source>
</evidence>
<keyword evidence="4 11" id="KW-0812">Transmembrane</keyword>
<dbReference type="SMART" id="SM00255">
    <property type="entry name" value="TIR"/>
    <property type="match status" value="1"/>
</dbReference>
<dbReference type="FunFam" id="3.80.10.10:FF:001360">
    <property type="entry name" value="Uncharacterized protein"/>
    <property type="match status" value="1"/>
</dbReference>
<feature type="signal peptide" evidence="12">
    <location>
        <begin position="1"/>
        <end position="30"/>
    </location>
</feature>
<dbReference type="PROSITE" id="PS50104">
    <property type="entry name" value="TIR"/>
    <property type="match status" value="1"/>
</dbReference>
<dbReference type="InterPro" id="IPR000483">
    <property type="entry name" value="Cys-rich_flank_reg_C"/>
</dbReference>
<evidence type="ECO:0000256" key="2">
    <source>
        <dbReference type="ARBA" id="ARBA00009634"/>
    </source>
</evidence>
<keyword evidence="5 12" id="KW-0732">Signal</keyword>
<evidence type="ECO:0000256" key="8">
    <source>
        <dbReference type="ARBA" id="ARBA00023136"/>
    </source>
</evidence>
<name>K7Q762_STIJA</name>
<reference evidence="14" key="2">
    <citation type="journal article" date="2013" name="Fish Shellfish Immunol.">
        <title>Identification and expression analysis of two Toll-like receptor genes from sea cucumber (Apostichopus japonicus).</title>
        <authorList>
            <person name="Sun H."/>
            <person name="Zhou Z."/>
            <person name="Dong Y."/>
            <person name="Yang A."/>
            <person name="Jiang B."/>
            <person name="Gao S."/>
            <person name="Chen Z."/>
            <person name="Guan X."/>
            <person name="Wang B."/>
            <person name="Wang X."/>
        </authorList>
    </citation>
    <scope>NUCLEOTIDE SEQUENCE</scope>
</reference>
<dbReference type="Gene3D" id="3.80.10.10">
    <property type="entry name" value="Ribonuclease Inhibitor"/>
    <property type="match status" value="3"/>
</dbReference>
<evidence type="ECO:0000256" key="5">
    <source>
        <dbReference type="ARBA" id="ARBA00022729"/>
    </source>
</evidence>
<protein>
    <submittedName>
        <fullName evidence="14">Toll-like receptor 3</fullName>
    </submittedName>
</protein>
<accession>K7Q762</accession>
<evidence type="ECO:0000256" key="10">
    <source>
        <dbReference type="ARBA" id="ARBA00023180"/>
    </source>
</evidence>
<dbReference type="GO" id="GO:0005886">
    <property type="term" value="C:plasma membrane"/>
    <property type="evidence" value="ECO:0007669"/>
    <property type="project" value="TreeGrafter"/>
</dbReference>
<dbReference type="SUPFAM" id="SSF52200">
    <property type="entry name" value="Toll/Interleukin receptor TIR domain"/>
    <property type="match status" value="1"/>
</dbReference>
<dbReference type="GO" id="GO:0006955">
    <property type="term" value="P:immune response"/>
    <property type="evidence" value="ECO:0007669"/>
    <property type="project" value="InterPro"/>
</dbReference>
<organism evidence="14">
    <name type="scientific">Stichopus japonicus</name>
    <name type="common">Sea cucumber</name>
    <dbReference type="NCBI Taxonomy" id="307972"/>
    <lineage>
        <taxon>Eukaryota</taxon>
        <taxon>Metazoa</taxon>
        <taxon>Echinodermata</taxon>
        <taxon>Eleutherozoa</taxon>
        <taxon>Echinozoa</taxon>
        <taxon>Holothuroidea</taxon>
        <taxon>Aspidochirotacea</taxon>
        <taxon>Aspidochirotida</taxon>
        <taxon>Stichopodidae</taxon>
        <taxon>Apostichopus</taxon>
    </lineage>
</organism>
<dbReference type="SMART" id="SM00082">
    <property type="entry name" value="LRRCT"/>
    <property type="match status" value="1"/>
</dbReference>
<proteinExistence type="evidence at transcript level"/>
<dbReference type="InterPro" id="IPR001611">
    <property type="entry name" value="Leu-rich_rpt"/>
</dbReference>
<dbReference type="PRINTS" id="PR00019">
    <property type="entry name" value="LEURICHRPT"/>
</dbReference>
<sequence length="892" mass="100605">MWVTLPMSKMDASFRCLYFLVLLLLTTSTAIMGNSDKSEFPEALSSPAETTSCSNMVDGKVDCSHRGLTAVPKNIPTTVRILDLSHNKLSTVTPDAFDGLKKLQILSLSYNTISRKSIVMELFKDLANLEELYLNHNQVNKFYENVFTNLGNLKILDLSDMNNGIVKPIPREVFAPLKSLTDLRLNNDLLPSFNFLPEGALPKLQKLELARNGISIIAEGDFKYLEGTSIDNLDLSGNDLTSIDPSCFSGLKLLNFINLKQAIHSEDAIAQVGTALKEVHVTNMSLSMIGLTNLTDDTFNTFEGVPLEALDLSLNNISHIAGAPFQYLTQLGEINLYKNFISNIGPDAFSHLGNLRTLDLSNNSLTKLNETTFQSLTESVLRVLYLEINRIETIKAGTFHGLGQLEFLKLSRNRLTQTILGPELEGMPKLKILDLGLNNDISIGEDAFANVTSLTKLYLNVIGLKTMMAGKSPFRHLVNLEMLDLSNNSMSRILAPDVFKSLTKLQVLYLQHNNLYHLWEDSQTPVDFLTGLTSLRKADLSYNGFHKIPDGAFKNTTHLQILLLARNQIANLTSSSFEGLSSLRELQLHHNNLNVIKETSFHPFLESLQSLSIKENPWLCNCELEWFRKWIDKTDVNITDLGKTTCADPRGTSLLDFWPSPYVCDGKLRPMYYYIIGGSVLSALLLVLLLWCCRWRIRYCLLRGRARQRYRRRDGYRILPGRDSAYESDVFISYSSLDKGWVEGILRPQLDGTGADQERFHINIHDETFVAGESIIENITGAIDTSRKTLCIISRNYLASNWCKYEHDVAMFKHFGDRKCLILIRLDDVNNSELKQHDLIYQVTQQDTYLKWPGERASSIEKKVFWEKLKEAVAKREAPRCGSGCCCCCCCC</sequence>
<feature type="chain" id="PRO_5003909702" evidence="12">
    <location>
        <begin position="31"/>
        <end position="892"/>
    </location>
</feature>
<evidence type="ECO:0000313" key="14">
    <source>
        <dbReference type="EMBL" id="AFR24259.1"/>
    </source>
</evidence>
<evidence type="ECO:0000256" key="11">
    <source>
        <dbReference type="SAM" id="Phobius"/>
    </source>
</evidence>
<keyword evidence="10" id="KW-0325">Glycoprotein</keyword>
<evidence type="ECO:0000256" key="4">
    <source>
        <dbReference type="ARBA" id="ARBA00022692"/>
    </source>
</evidence>
<keyword evidence="3" id="KW-0433">Leucine-rich repeat</keyword>
<dbReference type="PIRSF" id="PIRSF037595">
    <property type="entry name" value="Toll-like_receptor"/>
    <property type="match status" value="1"/>
</dbReference>
<evidence type="ECO:0000256" key="7">
    <source>
        <dbReference type="ARBA" id="ARBA00022989"/>
    </source>
</evidence>
<dbReference type="InterPro" id="IPR032675">
    <property type="entry name" value="LRR_dom_sf"/>
</dbReference>
<dbReference type="InterPro" id="IPR017241">
    <property type="entry name" value="Toll-like_receptor"/>
</dbReference>
<dbReference type="InterPro" id="IPR000157">
    <property type="entry name" value="TIR_dom"/>
</dbReference>
<evidence type="ECO:0000259" key="13">
    <source>
        <dbReference type="PROSITE" id="PS50104"/>
    </source>
</evidence>
<dbReference type="EMBL" id="JQ412754">
    <property type="protein sequence ID" value="AFR24259.1"/>
    <property type="molecule type" value="mRNA"/>
</dbReference>
<dbReference type="InterPro" id="IPR003591">
    <property type="entry name" value="Leu-rich_rpt_typical-subtyp"/>
</dbReference>
<feature type="transmembrane region" description="Helical" evidence="11">
    <location>
        <begin position="671"/>
        <end position="693"/>
    </location>
</feature>
<dbReference type="PROSITE" id="PS51450">
    <property type="entry name" value="LRR"/>
    <property type="match status" value="5"/>
</dbReference>
<comment type="subcellular location">
    <subcellularLocation>
        <location evidence="1">Membrane</location>
        <topology evidence="1">Single-pass type I membrane protein</topology>
    </subcellularLocation>
</comment>